<reference evidence="5" key="1">
    <citation type="submission" date="2021-12" db="EMBL/GenBank/DDBJ databases">
        <title>Prjna785345.</title>
        <authorList>
            <person name="Rujirawat T."/>
            <person name="Krajaejun T."/>
        </authorList>
    </citation>
    <scope>NUCLEOTIDE SEQUENCE</scope>
    <source>
        <strain evidence="5">Pi057C3</strain>
    </source>
</reference>
<feature type="domain" description="Anoctamin transmembrane" evidence="3">
    <location>
        <begin position="654"/>
        <end position="1084"/>
    </location>
</feature>
<evidence type="ECO:0000259" key="4">
    <source>
        <dbReference type="Pfam" id="PF14703"/>
    </source>
</evidence>
<dbReference type="AlphaFoldDB" id="A0AAD5LNL2"/>
<name>A0AAD5LNL2_PYTIN</name>
<dbReference type="GO" id="GO:0005886">
    <property type="term" value="C:plasma membrane"/>
    <property type="evidence" value="ECO:0007669"/>
    <property type="project" value="TreeGrafter"/>
</dbReference>
<feature type="region of interest" description="Disordered" evidence="1">
    <location>
        <begin position="1145"/>
        <end position="1165"/>
    </location>
</feature>
<evidence type="ECO:0000313" key="5">
    <source>
        <dbReference type="EMBL" id="KAJ0404203.1"/>
    </source>
</evidence>
<organism evidence="5 6">
    <name type="scientific">Pythium insidiosum</name>
    <name type="common">Pythiosis disease agent</name>
    <dbReference type="NCBI Taxonomy" id="114742"/>
    <lineage>
        <taxon>Eukaryota</taxon>
        <taxon>Sar</taxon>
        <taxon>Stramenopiles</taxon>
        <taxon>Oomycota</taxon>
        <taxon>Peronosporomycetes</taxon>
        <taxon>Pythiales</taxon>
        <taxon>Pythiaceae</taxon>
        <taxon>Pythium</taxon>
    </lineage>
</organism>
<keyword evidence="2" id="KW-0812">Transmembrane</keyword>
<comment type="caution">
    <text evidence="5">The sequence shown here is derived from an EMBL/GenBank/DDBJ whole genome shotgun (WGS) entry which is preliminary data.</text>
</comment>
<evidence type="ECO:0008006" key="7">
    <source>
        <dbReference type="Google" id="ProtNLM"/>
    </source>
</evidence>
<dbReference type="Proteomes" id="UP001209570">
    <property type="component" value="Unassembled WGS sequence"/>
</dbReference>
<feature type="transmembrane region" description="Helical" evidence="2">
    <location>
        <begin position="422"/>
        <end position="444"/>
    </location>
</feature>
<sequence>MRSLWRRRGPGAGANDDTSEDQAQPRSLQLQLDDAAVHAESPRKQRPGQFAIDLESAPSSSTNVTMSSATDVLAAPYSPRNDAQLGGYPPDCGTKEHKFLSYAKVLHERGRTHPMSFSTTEVDAVGNAVPENYPLSVDFGAHSFHRLPTDSLVLSQYGVGMSLYFKYLKVMTWLFFILVILSTPAIIIYIVGGAGSLAEFKVLAKQNLPMVLGMTTIGHLKESSNTCDQVLEGNTLSLACPAGEIGFIKAVYSARATQGSCTCPEINKVAEGNGQCRGKTVLSCSGDDCTTICPKDGYGCFMGQHPISKWSCCAKTLDPATGKPNFDDIRIRSTPGCDSSSIQTIVNGLCLGKKSCSFNVSEALTYKWKVDDAFETFCPGNNVVGTACEARITDESDFSKIDLSNERSLKIIGWDSISRKDFLGLAVGTDILCSVLFFCVVLWMKGKEKEDVARIAKGQIKAMDYTVQLVHLPRHTDLQQLRKDIRDHLESLLSAAPKFAKDLERIRIADIQFGKSTSGHLELLRARGVVIRKLEAALQRLEKVRLLNGRLSERSFEKKHAQHLKITQRLEKKLERHNVRIEQWFAKHTKGERAQAVTAFITFEEEEGFHRCLTEYPDLGFVHRLFQPSHKRLHGKRLRFRPAPDPTDIVWENLHHPFIERVLRQVIVALVTLTVLFLSFILILLAKLHKTRLERQFGRPSSCPVGVKKEDVVEDEHQKIIGLVPYKALVECYCKQVLAAHSYSEMTKESFFNPYTQREELYCQKWATSFVTTQVLSVLSVLMVVSINVLLARILNVLVIMEKHHTQTAQVVSRVTKVFLAQFFNTALLLIIINANLDYFFDDPEALSLDSFPILNGKYSDFSPGWYMDVGVSLILTMIINTFSPHVYVVFNYLLGEAQRFADRSFSFDYSLTRQDTQRDLEAFYRGPQFDLAYRYAQSLTTIFITYLFSAGMPLLHLVGFMQMIMTYWADKFTFLRIARSPPLYDAKVANAAGALLPYAVILHSLVGMWMFSNEMIFQSPSDIIKQLTAEDVVLIGEDIPSFEVERGNIFGRVTRPQVAVLFGFFIAFGFLLVLRILLFDYFPSVLQNLCPSIARVTQKPKVAKGIPSYYDAIPTSILREKASVPTVKEKLRAKYVAALEKRGASLKESPKRSPSRSPRRRTRRTISAAEHYNDESWIVGCPSYAIRDNKEYVDQLAIDSHLSETLDLDQVF</sequence>
<feature type="transmembrane region" description="Helical" evidence="2">
    <location>
        <begin position="818"/>
        <end position="837"/>
    </location>
</feature>
<proteinExistence type="predicted"/>
<feature type="compositionally biased region" description="Basic residues" evidence="1">
    <location>
        <begin position="1154"/>
        <end position="1165"/>
    </location>
</feature>
<dbReference type="InterPro" id="IPR049452">
    <property type="entry name" value="Anoctamin_TM"/>
</dbReference>
<feature type="transmembrane region" description="Helical" evidence="2">
    <location>
        <begin position="170"/>
        <end position="191"/>
    </location>
</feature>
<keyword evidence="2" id="KW-1133">Transmembrane helix</keyword>
<gene>
    <name evidence="5" type="ORF">P43SY_002046</name>
</gene>
<dbReference type="Pfam" id="PF04547">
    <property type="entry name" value="Anoctamin"/>
    <property type="match status" value="1"/>
</dbReference>
<dbReference type="InterPro" id="IPR027815">
    <property type="entry name" value="CSC1/OSCA1-like_cyt"/>
</dbReference>
<feature type="transmembrane region" description="Helical" evidence="2">
    <location>
        <begin position="870"/>
        <end position="895"/>
    </location>
</feature>
<dbReference type="PANTHER" id="PTHR13018">
    <property type="entry name" value="PROBABLE MEMBRANE PROTEIN DUF221-RELATED"/>
    <property type="match status" value="1"/>
</dbReference>
<evidence type="ECO:0000259" key="3">
    <source>
        <dbReference type="Pfam" id="PF04547"/>
    </source>
</evidence>
<evidence type="ECO:0000256" key="2">
    <source>
        <dbReference type="SAM" id="Phobius"/>
    </source>
</evidence>
<feature type="transmembrane region" description="Helical" evidence="2">
    <location>
        <begin position="989"/>
        <end position="1012"/>
    </location>
</feature>
<keyword evidence="2" id="KW-0472">Membrane</keyword>
<dbReference type="Pfam" id="PF14703">
    <property type="entry name" value="PHM7_cyt"/>
    <property type="match status" value="1"/>
</dbReference>
<feature type="transmembrane region" description="Helical" evidence="2">
    <location>
        <begin position="1059"/>
        <end position="1083"/>
    </location>
</feature>
<feature type="transmembrane region" description="Helical" evidence="2">
    <location>
        <begin position="775"/>
        <end position="798"/>
    </location>
</feature>
<accession>A0AAD5LNL2</accession>
<dbReference type="PANTHER" id="PTHR13018:SF83">
    <property type="entry name" value="RRM DOMAIN-CONTAINING PROTEIN"/>
    <property type="match status" value="1"/>
</dbReference>
<evidence type="ECO:0000256" key="1">
    <source>
        <dbReference type="SAM" id="MobiDB-lite"/>
    </source>
</evidence>
<feature type="transmembrane region" description="Helical" evidence="2">
    <location>
        <begin position="944"/>
        <end position="969"/>
    </location>
</feature>
<keyword evidence="6" id="KW-1185">Reference proteome</keyword>
<feature type="region of interest" description="Disordered" evidence="1">
    <location>
        <begin position="1"/>
        <end position="27"/>
    </location>
</feature>
<feature type="transmembrane region" description="Helical" evidence="2">
    <location>
        <begin position="666"/>
        <end position="686"/>
    </location>
</feature>
<feature type="domain" description="CSC1/OSCA1-like cytosolic" evidence="4">
    <location>
        <begin position="508"/>
        <end position="653"/>
    </location>
</feature>
<protein>
    <recommendedName>
        <fullName evidence="7">CSC1/OSCA1-like cytosolic domain-containing protein</fullName>
    </recommendedName>
</protein>
<dbReference type="EMBL" id="JAKCXM010000067">
    <property type="protein sequence ID" value="KAJ0404203.1"/>
    <property type="molecule type" value="Genomic_DNA"/>
</dbReference>
<evidence type="ECO:0000313" key="6">
    <source>
        <dbReference type="Proteomes" id="UP001209570"/>
    </source>
</evidence>
<dbReference type="GO" id="GO:0005227">
    <property type="term" value="F:calcium-activated cation channel activity"/>
    <property type="evidence" value="ECO:0007669"/>
    <property type="project" value="InterPro"/>
</dbReference>
<dbReference type="InterPro" id="IPR045122">
    <property type="entry name" value="Csc1-like"/>
</dbReference>